<feature type="transmembrane region" description="Helical" evidence="5">
    <location>
        <begin position="302"/>
        <end position="323"/>
    </location>
</feature>
<evidence type="ECO:0000256" key="3">
    <source>
        <dbReference type="ARBA" id="ARBA00023163"/>
    </source>
</evidence>
<feature type="transmembrane region" description="Helical" evidence="5">
    <location>
        <begin position="277"/>
        <end position="296"/>
    </location>
</feature>
<name>A0A3N0BAM2_9ACTN</name>
<dbReference type="PRINTS" id="PR00038">
    <property type="entry name" value="HTHLUXR"/>
</dbReference>
<dbReference type="InterPro" id="IPR000792">
    <property type="entry name" value="Tscrpt_reg_LuxR_C"/>
</dbReference>
<keyword evidence="5" id="KW-0812">Transmembrane</keyword>
<feature type="transmembrane region" description="Helical" evidence="5">
    <location>
        <begin position="243"/>
        <end position="265"/>
    </location>
</feature>
<feature type="transmembrane region" description="Helical" evidence="5">
    <location>
        <begin position="115"/>
        <end position="138"/>
    </location>
</feature>
<dbReference type="SMART" id="SM00421">
    <property type="entry name" value="HTH_LUXR"/>
    <property type="match status" value="1"/>
</dbReference>
<proteinExistence type="predicted"/>
<dbReference type="PROSITE" id="PS50043">
    <property type="entry name" value="HTH_LUXR_2"/>
    <property type="match status" value="1"/>
</dbReference>
<feature type="transmembrane region" description="Helical" evidence="5">
    <location>
        <begin position="215"/>
        <end position="237"/>
    </location>
</feature>
<feature type="transmembrane region" description="Helical" evidence="5">
    <location>
        <begin position="60"/>
        <end position="79"/>
    </location>
</feature>
<feature type="transmembrane region" description="Helical" evidence="5">
    <location>
        <begin position="21"/>
        <end position="40"/>
    </location>
</feature>
<feature type="domain" description="HTH luxR-type" evidence="6">
    <location>
        <begin position="424"/>
        <end position="489"/>
    </location>
</feature>
<evidence type="ECO:0000313" key="7">
    <source>
        <dbReference type="EMBL" id="RNL43947.1"/>
    </source>
</evidence>
<dbReference type="AlphaFoldDB" id="A0A3N0BAM2"/>
<protein>
    <submittedName>
        <fullName evidence="7">LuxR family transcriptional regulator</fullName>
    </submittedName>
</protein>
<keyword evidence="3" id="KW-0804">Transcription</keyword>
<keyword evidence="2" id="KW-0238">DNA-binding</keyword>
<accession>A0A3N0BAM2</accession>
<feature type="transmembrane region" description="Helical" evidence="5">
    <location>
        <begin position="91"/>
        <end position="109"/>
    </location>
</feature>
<feature type="transmembrane region" description="Helical" evidence="5">
    <location>
        <begin position="335"/>
        <end position="360"/>
    </location>
</feature>
<sequence length="494" mass="52424">MNADVPSSTGSCNARHDLRSLITVSAGYGIVCGLTFPLMISSTFLQEMSLSHGAGNSFGALFFIAYTATMLITAALHVFRRKAEHRLRMATAFGAAFLGNALMLARLLGAIEGGWLYAIVVSGSIGYGLATAELGWMARISALSREGGPSLARAIPLAYLIGGIAATIIFSASGIVELAFALTIIIVSAVPLVARQELEAAGRRISISEAGIINFVKAVSYLAVFSFAFGAVSQVAATAETDIIPIQAQAMLGIVVASMIMLGASFLRKRAVQVSDLYGMLFPIVAIALVALPFVTSPAAHIAATVLVFVAFYLSCMNVRIIVCQLSERDNVSLWVYLGTALGIGGLLILAGVALGARVLAQGSPATGLALISLTSLFVLAMNPILSTRLERRIQKQTDSSERASKTSSPAPENREDPALLLRTFAEEHAMTARESEVLALLCQGRTRTYIAAELGLSPNTIKGYIHNVYQKTGSFDKQDLIDRVELYRDRAAL</sequence>
<reference evidence="8" key="1">
    <citation type="submission" date="2018-05" db="EMBL/GenBank/DDBJ databases">
        <title>Genome Sequencing of selected type strains of the family Eggerthellaceae.</title>
        <authorList>
            <person name="Danylec N."/>
            <person name="Stoll D.A."/>
            <person name="Doetsch A."/>
            <person name="Huch M."/>
        </authorList>
    </citation>
    <scope>NUCLEOTIDE SEQUENCE [LARGE SCALE GENOMIC DNA]</scope>
    <source>
        <strain evidence="8">DSM 16106</strain>
    </source>
</reference>
<feature type="transmembrane region" description="Helical" evidence="5">
    <location>
        <begin position="366"/>
        <end position="386"/>
    </location>
</feature>
<comment type="caution">
    <text evidence="7">The sequence shown here is derived from an EMBL/GenBank/DDBJ whole genome shotgun (WGS) entry which is preliminary data.</text>
</comment>
<evidence type="ECO:0000256" key="5">
    <source>
        <dbReference type="SAM" id="Phobius"/>
    </source>
</evidence>
<keyword evidence="1" id="KW-0805">Transcription regulation</keyword>
<feature type="compositionally biased region" description="Basic and acidic residues" evidence="4">
    <location>
        <begin position="393"/>
        <end position="405"/>
    </location>
</feature>
<dbReference type="Pfam" id="PF00196">
    <property type="entry name" value="GerE"/>
    <property type="match status" value="1"/>
</dbReference>
<gene>
    <name evidence="7" type="ORF">DMP08_06890</name>
</gene>
<feature type="region of interest" description="Disordered" evidence="4">
    <location>
        <begin position="393"/>
        <end position="418"/>
    </location>
</feature>
<keyword evidence="5" id="KW-1133">Transmembrane helix</keyword>
<dbReference type="PANTHER" id="PTHR44688:SF16">
    <property type="entry name" value="DNA-BINDING TRANSCRIPTIONAL ACTIVATOR DEVR_DOSR"/>
    <property type="match status" value="1"/>
</dbReference>
<evidence type="ECO:0000256" key="2">
    <source>
        <dbReference type="ARBA" id="ARBA00023125"/>
    </source>
</evidence>
<organism evidence="7 8">
    <name type="scientific">Paraeggerthella hongkongensis</name>
    <dbReference type="NCBI Taxonomy" id="230658"/>
    <lineage>
        <taxon>Bacteria</taxon>
        <taxon>Bacillati</taxon>
        <taxon>Actinomycetota</taxon>
        <taxon>Coriobacteriia</taxon>
        <taxon>Eggerthellales</taxon>
        <taxon>Eggerthellaceae</taxon>
        <taxon>Paraeggerthella</taxon>
    </lineage>
</organism>
<keyword evidence="5" id="KW-0472">Membrane</keyword>
<dbReference type="OrthoDB" id="4069167at2"/>
<keyword evidence="8" id="KW-1185">Reference proteome</keyword>
<evidence type="ECO:0000259" key="6">
    <source>
        <dbReference type="PROSITE" id="PS50043"/>
    </source>
</evidence>
<evidence type="ECO:0000313" key="8">
    <source>
        <dbReference type="Proteomes" id="UP000278632"/>
    </source>
</evidence>
<dbReference type="Gene3D" id="1.10.10.10">
    <property type="entry name" value="Winged helix-like DNA-binding domain superfamily/Winged helix DNA-binding domain"/>
    <property type="match status" value="1"/>
</dbReference>
<dbReference type="PANTHER" id="PTHR44688">
    <property type="entry name" value="DNA-BINDING TRANSCRIPTIONAL ACTIVATOR DEVR_DOSR"/>
    <property type="match status" value="1"/>
</dbReference>
<dbReference type="Proteomes" id="UP000278632">
    <property type="component" value="Unassembled WGS sequence"/>
</dbReference>
<dbReference type="GO" id="GO:0006355">
    <property type="term" value="P:regulation of DNA-templated transcription"/>
    <property type="evidence" value="ECO:0007669"/>
    <property type="project" value="InterPro"/>
</dbReference>
<dbReference type="InterPro" id="IPR016032">
    <property type="entry name" value="Sig_transdc_resp-reg_C-effctor"/>
</dbReference>
<evidence type="ECO:0000256" key="1">
    <source>
        <dbReference type="ARBA" id="ARBA00023015"/>
    </source>
</evidence>
<dbReference type="RefSeq" id="WP_123192195.1">
    <property type="nucleotide sequence ID" value="NZ_QICD01000011.1"/>
</dbReference>
<evidence type="ECO:0000256" key="4">
    <source>
        <dbReference type="SAM" id="MobiDB-lite"/>
    </source>
</evidence>
<dbReference type="InterPro" id="IPR036388">
    <property type="entry name" value="WH-like_DNA-bd_sf"/>
</dbReference>
<feature type="transmembrane region" description="Helical" evidence="5">
    <location>
        <begin position="178"/>
        <end position="194"/>
    </location>
</feature>
<dbReference type="SUPFAM" id="SSF46894">
    <property type="entry name" value="C-terminal effector domain of the bipartite response regulators"/>
    <property type="match status" value="1"/>
</dbReference>
<feature type="transmembrane region" description="Helical" evidence="5">
    <location>
        <begin position="150"/>
        <end position="172"/>
    </location>
</feature>
<dbReference type="GO" id="GO:0003677">
    <property type="term" value="F:DNA binding"/>
    <property type="evidence" value="ECO:0007669"/>
    <property type="project" value="UniProtKB-KW"/>
</dbReference>
<dbReference type="CDD" id="cd06170">
    <property type="entry name" value="LuxR_C_like"/>
    <property type="match status" value="1"/>
</dbReference>
<dbReference type="EMBL" id="QICD01000011">
    <property type="protein sequence ID" value="RNL43947.1"/>
    <property type="molecule type" value="Genomic_DNA"/>
</dbReference>